<evidence type="ECO:0000313" key="2">
    <source>
        <dbReference type="Proteomes" id="UP000705379"/>
    </source>
</evidence>
<reference evidence="1" key="2">
    <citation type="journal article" date="2021" name="Microorganisms">
        <title>Bacterial Dimethylsulfoniopropionate Biosynthesis in the East China Sea.</title>
        <authorList>
            <person name="Liu J."/>
            <person name="Zhang Y."/>
            <person name="Liu J."/>
            <person name="Zhong H."/>
            <person name="Williams B.T."/>
            <person name="Zheng Y."/>
            <person name="Curson A.R.J."/>
            <person name="Sun C."/>
            <person name="Sun H."/>
            <person name="Song D."/>
            <person name="Wagner Mackenzie B."/>
            <person name="Bermejo Martinez A."/>
            <person name="Todd J.D."/>
            <person name="Zhang X.H."/>
        </authorList>
    </citation>
    <scope>NUCLEOTIDE SEQUENCE</scope>
    <source>
        <strain evidence="1">AESS21</strain>
    </source>
</reference>
<name>A0A944GUZ7_9HYPH</name>
<gene>
    <name evidence="1" type="ORF">DYI23_18250</name>
</gene>
<evidence type="ECO:0000313" key="1">
    <source>
        <dbReference type="EMBL" id="MBS8262176.1"/>
    </source>
</evidence>
<protein>
    <submittedName>
        <fullName evidence="1">Uncharacterized protein</fullName>
    </submittedName>
</protein>
<dbReference type="EMBL" id="QTKU01000005">
    <property type="protein sequence ID" value="MBS8262176.1"/>
    <property type="molecule type" value="Genomic_DNA"/>
</dbReference>
<accession>A0A944GUZ7</accession>
<dbReference type="AlphaFoldDB" id="A0A944GUZ7"/>
<organism evidence="1 2">
    <name type="scientific">Roseibium polysiphoniae</name>
    <dbReference type="NCBI Taxonomy" id="2571221"/>
    <lineage>
        <taxon>Bacteria</taxon>
        <taxon>Pseudomonadati</taxon>
        <taxon>Pseudomonadota</taxon>
        <taxon>Alphaproteobacteria</taxon>
        <taxon>Hyphomicrobiales</taxon>
        <taxon>Stappiaceae</taxon>
        <taxon>Roseibium</taxon>
    </lineage>
</organism>
<reference evidence="1" key="1">
    <citation type="submission" date="2018-08" db="EMBL/GenBank/DDBJ databases">
        <authorList>
            <person name="Jin W."/>
            <person name="Wang H."/>
            <person name="Yang Y."/>
            <person name="Li M."/>
            <person name="Liu J."/>
        </authorList>
    </citation>
    <scope>NUCLEOTIDE SEQUENCE</scope>
    <source>
        <strain evidence="1">AESS21</strain>
    </source>
</reference>
<dbReference type="Proteomes" id="UP000705379">
    <property type="component" value="Unassembled WGS sequence"/>
</dbReference>
<proteinExistence type="predicted"/>
<comment type="caution">
    <text evidence="1">The sequence shown here is derived from an EMBL/GenBank/DDBJ whole genome shotgun (WGS) entry which is preliminary data.</text>
</comment>
<sequence length="93" mass="10462">MSAEGQDNGLGFALLHLGETGITHSFYWWVQGCVLCQHIRRTLYGAQEPLSSADRPVIGCVWELELINAEQVFWRDTMMIANPDPASYLAARH</sequence>